<gene>
    <name evidence="1" type="ORF">E5331_10140</name>
</gene>
<evidence type="ECO:0000313" key="1">
    <source>
        <dbReference type="EMBL" id="TGY78444.1"/>
    </source>
</evidence>
<protein>
    <submittedName>
        <fullName evidence="1">Uncharacterized protein</fullName>
    </submittedName>
</protein>
<reference evidence="1" key="1">
    <citation type="submission" date="2019-04" db="EMBL/GenBank/DDBJ databases">
        <title>Microbes associate with the intestines of laboratory mice.</title>
        <authorList>
            <person name="Navarre W."/>
            <person name="Wong E."/>
            <person name="Huang K."/>
            <person name="Tropini C."/>
            <person name="Ng K."/>
            <person name="Yu B."/>
        </authorList>
    </citation>
    <scope>NUCLEOTIDE SEQUENCE</scope>
    <source>
        <strain evidence="1">NM04_E33</strain>
    </source>
</reference>
<organism evidence="1 2">
    <name type="scientific">Lepagella muris</name>
    <dbReference type="NCBI Taxonomy" id="3032870"/>
    <lineage>
        <taxon>Bacteria</taxon>
        <taxon>Pseudomonadati</taxon>
        <taxon>Bacteroidota</taxon>
        <taxon>Bacteroidia</taxon>
        <taxon>Bacteroidales</taxon>
        <taxon>Muribaculaceae</taxon>
        <taxon>Lepagella</taxon>
    </lineage>
</organism>
<sequence length="313" mass="36390">MSNGYYLSQRDKQQALIGSDVFRNDNGNGKFMGKNYPFVLAKGENNLFPPVNEVERYFSDNHISWWGGYSPTGHILSSQMACLNHLFPIMNDKDSVLAILNGVRDNFKEVLPIRCDKNPQYIAFEVVSSADHLNEEASTRGSNCTSVDALILAVDKNDKVWLIPIEWKYTEHYGTEDKSAGNKGETRKARYNQLITDSKQLKTLPDFKIYYQEPFYQLMRQTLWSEQVVLHKDMEILKADDYLHIHVIPDTNVALLRNDHRYPYKVSGLGMEDTWRYCLTDQSKYEIIDPKKLLSPIMSKYPELAEYLETRYW</sequence>
<evidence type="ECO:0000313" key="2">
    <source>
        <dbReference type="Proteomes" id="UP000306319"/>
    </source>
</evidence>
<keyword evidence="2" id="KW-1185">Reference proteome</keyword>
<dbReference type="EMBL" id="SRYB01000013">
    <property type="protein sequence ID" value="TGY78444.1"/>
    <property type="molecule type" value="Genomic_DNA"/>
</dbReference>
<name>A0AC61REJ5_9BACT</name>
<proteinExistence type="predicted"/>
<comment type="caution">
    <text evidence="1">The sequence shown here is derived from an EMBL/GenBank/DDBJ whole genome shotgun (WGS) entry which is preliminary data.</text>
</comment>
<accession>A0AC61REJ5</accession>
<dbReference type="Proteomes" id="UP000306319">
    <property type="component" value="Unassembled WGS sequence"/>
</dbReference>